<dbReference type="EMBL" id="VSRR010002890">
    <property type="protein sequence ID" value="MPC33723.1"/>
    <property type="molecule type" value="Genomic_DNA"/>
</dbReference>
<proteinExistence type="predicted"/>
<evidence type="ECO:0000313" key="2">
    <source>
        <dbReference type="Proteomes" id="UP000324222"/>
    </source>
</evidence>
<evidence type="ECO:0000313" key="1">
    <source>
        <dbReference type="EMBL" id="MPC33723.1"/>
    </source>
</evidence>
<name>A0A5B7EL05_PORTR</name>
<organism evidence="1 2">
    <name type="scientific">Portunus trituberculatus</name>
    <name type="common">Swimming crab</name>
    <name type="synonym">Neptunus trituberculatus</name>
    <dbReference type="NCBI Taxonomy" id="210409"/>
    <lineage>
        <taxon>Eukaryota</taxon>
        <taxon>Metazoa</taxon>
        <taxon>Ecdysozoa</taxon>
        <taxon>Arthropoda</taxon>
        <taxon>Crustacea</taxon>
        <taxon>Multicrustacea</taxon>
        <taxon>Malacostraca</taxon>
        <taxon>Eumalacostraca</taxon>
        <taxon>Eucarida</taxon>
        <taxon>Decapoda</taxon>
        <taxon>Pleocyemata</taxon>
        <taxon>Brachyura</taxon>
        <taxon>Eubrachyura</taxon>
        <taxon>Portunoidea</taxon>
        <taxon>Portunidae</taxon>
        <taxon>Portuninae</taxon>
        <taxon>Portunus</taxon>
    </lineage>
</organism>
<keyword evidence="2" id="KW-1185">Reference proteome</keyword>
<protein>
    <submittedName>
        <fullName evidence="1">Uncharacterized protein</fullName>
    </submittedName>
</protein>
<dbReference type="AlphaFoldDB" id="A0A5B7EL05"/>
<reference evidence="1 2" key="1">
    <citation type="submission" date="2019-05" db="EMBL/GenBank/DDBJ databases">
        <title>Another draft genome of Portunus trituberculatus and its Hox gene families provides insights of decapod evolution.</title>
        <authorList>
            <person name="Jeong J.-H."/>
            <person name="Song I."/>
            <person name="Kim S."/>
            <person name="Choi T."/>
            <person name="Kim D."/>
            <person name="Ryu S."/>
            <person name="Kim W."/>
        </authorList>
    </citation>
    <scope>NUCLEOTIDE SEQUENCE [LARGE SCALE GENOMIC DNA]</scope>
    <source>
        <tissue evidence="1">Muscle</tissue>
    </source>
</reference>
<comment type="caution">
    <text evidence="1">The sequence shown here is derived from an EMBL/GenBank/DDBJ whole genome shotgun (WGS) entry which is preliminary data.</text>
</comment>
<gene>
    <name evidence="1" type="ORF">E2C01_027082</name>
</gene>
<dbReference type="Proteomes" id="UP000324222">
    <property type="component" value="Unassembled WGS sequence"/>
</dbReference>
<accession>A0A5B7EL05</accession>
<sequence>MDERHSILPTSAAAGPLTITTASGNTTSSPLNTTINCVPYASQLSNLIIPATPSRTVSTVLPPFVLQSLVLPTSPARPLNTTTGIPSTSSCVTAITADPCSTNSDLPSDSKLSAASRVLHATSDVQSPLVQFKHQRTHSTSEILSKAHILSSSSHDNFLTRLGIDPLGHNTLLPMGPPTGEL</sequence>